<keyword evidence="5" id="KW-1185">Reference proteome</keyword>
<proteinExistence type="inferred from homology"/>
<dbReference type="CDD" id="cd03443">
    <property type="entry name" value="PaaI_thioesterase"/>
    <property type="match status" value="1"/>
</dbReference>
<name>A0A0P1IDU4_9RHOB</name>
<dbReference type="InterPro" id="IPR006683">
    <property type="entry name" value="Thioestr_dom"/>
</dbReference>
<evidence type="ECO:0000256" key="2">
    <source>
        <dbReference type="ARBA" id="ARBA00022801"/>
    </source>
</evidence>
<dbReference type="SUPFAM" id="SSF54637">
    <property type="entry name" value="Thioesterase/thiol ester dehydrase-isomerase"/>
    <property type="match status" value="1"/>
</dbReference>
<dbReference type="AlphaFoldDB" id="A0A0P1IDU4"/>
<keyword evidence="2" id="KW-0378">Hydrolase</keyword>
<evidence type="ECO:0000313" key="5">
    <source>
        <dbReference type="Proteomes" id="UP000051870"/>
    </source>
</evidence>
<dbReference type="InterPro" id="IPR029069">
    <property type="entry name" value="HotDog_dom_sf"/>
</dbReference>
<comment type="similarity">
    <text evidence="1">Belongs to the thioesterase PaaI family.</text>
</comment>
<evidence type="ECO:0000259" key="3">
    <source>
        <dbReference type="Pfam" id="PF03061"/>
    </source>
</evidence>
<feature type="domain" description="Thioesterase" evidence="3">
    <location>
        <begin position="44"/>
        <end position="122"/>
    </location>
</feature>
<dbReference type="PANTHER" id="PTHR21660">
    <property type="entry name" value="THIOESTERASE SUPERFAMILY MEMBER-RELATED"/>
    <property type="match status" value="1"/>
</dbReference>
<dbReference type="Pfam" id="PF03061">
    <property type="entry name" value="4HBT"/>
    <property type="match status" value="1"/>
</dbReference>
<organism evidence="4 5">
    <name type="scientific">Shimia thalassica</name>
    <dbReference type="NCBI Taxonomy" id="1715693"/>
    <lineage>
        <taxon>Bacteria</taxon>
        <taxon>Pseudomonadati</taxon>
        <taxon>Pseudomonadota</taxon>
        <taxon>Alphaproteobacteria</taxon>
        <taxon>Rhodobacterales</taxon>
        <taxon>Roseobacteraceae</taxon>
    </lineage>
</organism>
<dbReference type="PANTHER" id="PTHR21660:SF1">
    <property type="entry name" value="ACYL-COENZYME A THIOESTERASE 13"/>
    <property type="match status" value="1"/>
</dbReference>
<dbReference type="InterPro" id="IPR039298">
    <property type="entry name" value="ACOT13"/>
</dbReference>
<reference evidence="5" key="1">
    <citation type="submission" date="2015-09" db="EMBL/GenBank/DDBJ databases">
        <authorList>
            <person name="Rodrigo-Torres Lidia"/>
            <person name="Arahal R.David."/>
        </authorList>
    </citation>
    <scope>NUCLEOTIDE SEQUENCE [LARGE SCALE GENOMIC DNA]</scope>
    <source>
        <strain evidence="5">CECT 7735</strain>
    </source>
</reference>
<dbReference type="Proteomes" id="UP000051870">
    <property type="component" value="Unassembled WGS sequence"/>
</dbReference>
<dbReference type="NCBIfam" id="TIGR00369">
    <property type="entry name" value="unchar_dom_1"/>
    <property type="match status" value="1"/>
</dbReference>
<dbReference type="Gene3D" id="3.10.129.10">
    <property type="entry name" value="Hotdog Thioesterase"/>
    <property type="match status" value="1"/>
</dbReference>
<dbReference type="STRING" id="1715693.PH7735_03131"/>
<gene>
    <name evidence="4" type="ORF">PH7735_03131</name>
</gene>
<protein>
    <submittedName>
        <fullName evidence="4">Putative domain 1</fullName>
    </submittedName>
</protein>
<sequence length="139" mass="14712">MSGTAPIRKPLPLARLIGFRVELDAEKKEAHCVLDAADIHMNRHGVLHGGLISTLLDTAGGVTASMTVDDDGLTPFTTVSLNINFVAPALQGEVRAVGRVTGGGRSLKFVTAEMHDHQGKLIASATGVFKRVRQTEAQS</sequence>
<dbReference type="GO" id="GO:0047617">
    <property type="term" value="F:fatty acyl-CoA hydrolase activity"/>
    <property type="evidence" value="ECO:0007669"/>
    <property type="project" value="InterPro"/>
</dbReference>
<dbReference type="GeneID" id="83882120"/>
<dbReference type="RefSeq" id="WP_058312308.1">
    <property type="nucleotide sequence ID" value="NZ_CYTW01000004.1"/>
</dbReference>
<evidence type="ECO:0000313" key="4">
    <source>
        <dbReference type="EMBL" id="CUK07558.1"/>
    </source>
</evidence>
<accession>A0A0P1IDU4</accession>
<dbReference type="InterPro" id="IPR003736">
    <property type="entry name" value="PAAI_dom"/>
</dbReference>
<evidence type="ECO:0000256" key="1">
    <source>
        <dbReference type="ARBA" id="ARBA00008324"/>
    </source>
</evidence>
<dbReference type="EMBL" id="CYTW01000004">
    <property type="protein sequence ID" value="CUK07558.1"/>
    <property type="molecule type" value="Genomic_DNA"/>
</dbReference>